<dbReference type="Pfam" id="PF06626">
    <property type="entry name" value="DUF1152"/>
    <property type="match status" value="1"/>
</dbReference>
<accession>A0A4V5PS09</accession>
<dbReference type="AlphaFoldDB" id="A0A4V5PS09"/>
<keyword evidence="3" id="KW-1185">Reference proteome</keyword>
<proteinExistence type="predicted"/>
<reference evidence="2 3" key="1">
    <citation type="submission" date="2019-04" db="EMBL/GenBank/DDBJ databases">
        <authorList>
            <person name="Li Y."/>
            <person name="Wang J."/>
        </authorList>
    </citation>
    <scope>NUCLEOTIDE SEQUENCE [LARGE SCALE GENOMIC DNA]</scope>
    <source>
        <strain evidence="2 3">DSM 14668</strain>
    </source>
</reference>
<feature type="compositionally biased region" description="Basic and acidic residues" evidence="1">
    <location>
        <begin position="1"/>
        <end position="21"/>
    </location>
</feature>
<evidence type="ECO:0000313" key="2">
    <source>
        <dbReference type="EMBL" id="TKD04559.1"/>
    </source>
</evidence>
<protein>
    <submittedName>
        <fullName evidence="2">DUF1152 domain-containing protein</fullName>
    </submittedName>
</protein>
<dbReference type="Proteomes" id="UP000309215">
    <property type="component" value="Unassembled WGS sequence"/>
</dbReference>
<feature type="region of interest" description="Disordered" evidence="1">
    <location>
        <begin position="1"/>
        <end position="56"/>
    </location>
</feature>
<sequence length="361" mass="39517">MRDRVPEEHPPPGHHANEPRLPRGPALRRGTRAAAAHRARNTKTTPLMRSRCAPPPWYPRRRAMHPTFLARLADPSIKTVLLCGCGGGFDFLQGATLLPELERLGKRVILGSYSFGQPERIDDAAVVYTAETGAVVKQVLAHSSPPPDYGPEVHLASFLDQERPKSAPHFVYAYYARSFTVPALRAFYAELVQRHEVDAVILVDGGSDSLMRGDEEGLGDPIEDAVSVGAVASLEGVKLKLLCSIGLGADRFNGVSDAASLRAIAELTKAGGFLGAVSLEPTSPGFDFYKRCIELRIPNPRRHAFRRHVGTRSDGTWARVPTARGHRFRCDMATRSQRTHPSADPAVCRRVRRQTLRGDGA</sequence>
<feature type="compositionally biased region" description="Basic residues" evidence="1">
    <location>
        <begin position="29"/>
        <end position="41"/>
    </location>
</feature>
<dbReference type="EMBL" id="SSMQ01000024">
    <property type="protein sequence ID" value="TKD04559.1"/>
    <property type="molecule type" value="Genomic_DNA"/>
</dbReference>
<evidence type="ECO:0000313" key="3">
    <source>
        <dbReference type="Proteomes" id="UP000309215"/>
    </source>
</evidence>
<name>A0A4V5PS09_9BACT</name>
<gene>
    <name evidence="2" type="ORF">E8A74_23435</name>
</gene>
<comment type="caution">
    <text evidence="2">The sequence shown here is derived from an EMBL/GenBank/DDBJ whole genome shotgun (WGS) entry which is preliminary data.</text>
</comment>
<dbReference type="OrthoDB" id="182205at2"/>
<organism evidence="2 3">
    <name type="scientific">Polyangium fumosum</name>
    <dbReference type="NCBI Taxonomy" id="889272"/>
    <lineage>
        <taxon>Bacteria</taxon>
        <taxon>Pseudomonadati</taxon>
        <taxon>Myxococcota</taxon>
        <taxon>Polyangia</taxon>
        <taxon>Polyangiales</taxon>
        <taxon>Polyangiaceae</taxon>
        <taxon>Polyangium</taxon>
    </lineage>
</organism>
<evidence type="ECO:0000256" key="1">
    <source>
        <dbReference type="SAM" id="MobiDB-lite"/>
    </source>
</evidence>
<dbReference type="InterPro" id="IPR010581">
    <property type="entry name" value="DUF1152"/>
</dbReference>